<feature type="transmembrane region" description="Helical" evidence="7">
    <location>
        <begin position="306"/>
        <end position="329"/>
    </location>
</feature>
<dbReference type="Pfam" id="PF00209">
    <property type="entry name" value="SNF"/>
    <property type="match status" value="1"/>
</dbReference>
<evidence type="ECO:0000256" key="4">
    <source>
        <dbReference type="ARBA" id="ARBA00022989"/>
    </source>
</evidence>
<evidence type="ECO:0000256" key="2">
    <source>
        <dbReference type="ARBA" id="ARBA00022448"/>
    </source>
</evidence>
<dbReference type="RefSeq" id="XP_012941506.2">
    <property type="nucleotide sequence ID" value="XM_013086052.2"/>
</dbReference>
<dbReference type="PANTHER" id="PTHR11616:SF182">
    <property type="entry name" value="TRANSPORTER"/>
    <property type="match status" value="1"/>
</dbReference>
<evidence type="ECO:0000256" key="6">
    <source>
        <dbReference type="SAM" id="MobiDB-lite"/>
    </source>
</evidence>
<keyword evidence="4 7" id="KW-1133">Transmembrane helix</keyword>
<keyword evidence="5 7" id="KW-0472">Membrane</keyword>
<feature type="region of interest" description="Disordered" evidence="6">
    <location>
        <begin position="451"/>
        <end position="498"/>
    </location>
</feature>
<evidence type="ECO:0000313" key="10">
    <source>
        <dbReference type="RefSeq" id="XP_012941506.2"/>
    </source>
</evidence>
<proteinExistence type="predicted"/>
<evidence type="ECO:0000256" key="7">
    <source>
        <dbReference type="SAM" id="Phobius"/>
    </source>
</evidence>
<reference evidence="10" key="1">
    <citation type="submission" date="2025-08" db="UniProtKB">
        <authorList>
            <consortium name="RefSeq"/>
        </authorList>
    </citation>
    <scope>IDENTIFICATION</scope>
</reference>
<feature type="transmembrane region" description="Helical" evidence="7">
    <location>
        <begin position="393"/>
        <end position="418"/>
    </location>
</feature>
<feature type="transmembrane region" description="Helical" evidence="7">
    <location>
        <begin position="350"/>
        <end position="373"/>
    </location>
</feature>
<dbReference type="PROSITE" id="PS50267">
    <property type="entry name" value="NA_NEUROTRAN_SYMP_3"/>
    <property type="match status" value="1"/>
</dbReference>
<dbReference type="Proteomes" id="UP000694888">
    <property type="component" value="Unplaced"/>
</dbReference>
<dbReference type="SUPFAM" id="SSF161070">
    <property type="entry name" value="SNF-like"/>
    <property type="match status" value="1"/>
</dbReference>
<feature type="transmembrane region" description="Helical" evidence="7">
    <location>
        <begin position="274"/>
        <end position="300"/>
    </location>
</feature>
<organism evidence="9 10">
    <name type="scientific">Aplysia californica</name>
    <name type="common">California sea hare</name>
    <dbReference type="NCBI Taxonomy" id="6500"/>
    <lineage>
        <taxon>Eukaryota</taxon>
        <taxon>Metazoa</taxon>
        <taxon>Spiralia</taxon>
        <taxon>Lophotrochozoa</taxon>
        <taxon>Mollusca</taxon>
        <taxon>Gastropoda</taxon>
        <taxon>Heterobranchia</taxon>
        <taxon>Euthyneura</taxon>
        <taxon>Tectipleura</taxon>
        <taxon>Aplysiida</taxon>
        <taxon>Aplysioidea</taxon>
        <taxon>Aplysiidae</taxon>
        <taxon>Aplysia</taxon>
    </lineage>
</organism>
<dbReference type="InterPro" id="IPR037272">
    <property type="entry name" value="SNS_sf"/>
</dbReference>
<keyword evidence="2" id="KW-0813">Transport</keyword>
<gene>
    <name evidence="10" type="primary">LOC101862698</name>
</gene>
<evidence type="ECO:0000256" key="5">
    <source>
        <dbReference type="ARBA" id="ARBA00023136"/>
    </source>
</evidence>
<evidence type="ECO:0000256" key="8">
    <source>
        <dbReference type="SAM" id="SignalP"/>
    </source>
</evidence>
<feature type="chain" id="PRO_5045822718" evidence="8">
    <location>
        <begin position="20"/>
        <end position="498"/>
    </location>
</feature>
<comment type="subcellular location">
    <subcellularLocation>
        <location evidence="1">Membrane</location>
        <topology evidence="1">Multi-pass membrane protein</topology>
    </subcellularLocation>
</comment>
<feature type="compositionally biased region" description="Basic and acidic residues" evidence="6">
    <location>
        <begin position="454"/>
        <end position="477"/>
    </location>
</feature>
<name>A0ABM1A601_APLCA</name>
<evidence type="ECO:0000313" key="9">
    <source>
        <dbReference type="Proteomes" id="UP000694888"/>
    </source>
</evidence>
<sequence length="498" mass="55238">MLLCHIFAWIVIYLCICKGIKSSGKVVYFTATFPYIVLTIFFIRGITLEGAVDGLAHMFTPRMDQLMNIQCWLDAAAQIFFSFGLAFGGLIAFSSYNPMKNNVEKDAILVGITNWFTAIYACAVIFAVIGFKATVQFNNCIDHNIDIIGSVCGEQVNNNSTLLCYGYNNVGNITRDVYKEVFADNLTSYQNFTTKTFRACNLADDLNKGVEGTGLAFIIFAQAINEFGSSAPFWSIVFFLMLLSLGLGSEFGTIEGVTTSLYDLDLFPWMKKKWLVSGILCTFMCLVGLLFVLGSGSYWVALFDTFAGSFPLILIALGECFSVGWVFGVNRFGEEIQYMIGHKPSMYWKICWKFIAPFTIVSLLLGTLIIKFSNPITYKVYNAATTLMDNVSYPWYASVLCALLVFASVLWIPGIAILRKVGVLKYDHAKQLAADMHRATASTAKFIGSQISTRSDDRDSGHNSDEDAAAREPERPTEFTIEDILPASRRTGNGESKV</sequence>
<evidence type="ECO:0000256" key="1">
    <source>
        <dbReference type="ARBA" id="ARBA00004141"/>
    </source>
</evidence>
<feature type="transmembrane region" description="Helical" evidence="7">
    <location>
        <begin position="33"/>
        <end position="52"/>
    </location>
</feature>
<protein>
    <submittedName>
        <fullName evidence="10">Sodium-dependent neutral amino acid transporter B(0)AT1</fullName>
    </submittedName>
</protein>
<dbReference type="PRINTS" id="PR00176">
    <property type="entry name" value="NANEUSMPORT"/>
</dbReference>
<keyword evidence="9" id="KW-1185">Reference proteome</keyword>
<feature type="signal peptide" evidence="8">
    <location>
        <begin position="1"/>
        <end position="19"/>
    </location>
</feature>
<dbReference type="InterPro" id="IPR000175">
    <property type="entry name" value="Na/ntran_symport"/>
</dbReference>
<dbReference type="PANTHER" id="PTHR11616">
    <property type="entry name" value="SODIUM/CHLORIDE DEPENDENT TRANSPORTER"/>
    <property type="match status" value="1"/>
</dbReference>
<evidence type="ECO:0000256" key="3">
    <source>
        <dbReference type="ARBA" id="ARBA00022692"/>
    </source>
</evidence>
<accession>A0ABM1A601</accession>
<feature type="transmembrane region" description="Helical" evidence="7">
    <location>
        <begin position="108"/>
        <end position="129"/>
    </location>
</feature>
<keyword evidence="8" id="KW-0732">Signal</keyword>
<dbReference type="GeneID" id="101862698"/>
<keyword evidence="3 7" id="KW-0812">Transmembrane</keyword>
<feature type="transmembrane region" description="Helical" evidence="7">
    <location>
        <begin position="72"/>
        <end position="96"/>
    </location>
</feature>